<evidence type="ECO:0000313" key="3">
    <source>
        <dbReference type="Proteomes" id="UP000001964"/>
    </source>
</evidence>
<proteinExistence type="predicted"/>
<dbReference type="STRING" id="394221.Mmar10_0952"/>
<dbReference type="GO" id="GO:0071111">
    <property type="term" value="F:cyclic-guanylate-specific phosphodiesterase activity"/>
    <property type="evidence" value="ECO:0007669"/>
    <property type="project" value="InterPro"/>
</dbReference>
<accession>Q0AR42</accession>
<gene>
    <name evidence="2" type="ordered locus">Mmar10_0952</name>
</gene>
<dbReference type="SUPFAM" id="SSF141868">
    <property type="entry name" value="EAL domain-like"/>
    <property type="match status" value="1"/>
</dbReference>
<evidence type="ECO:0000259" key="1">
    <source>
        <dbReference type="PROSITE" id="PS50883"/>
    </source>
</evidence>
<dbReference type="InterPro" id="IPR035919">
    <property type="entry name" value="EAL_sf"/>
</dbReference>
<dbReference type="EMBL" id="CP000449">
    <property type="protein sequence ID" value="ABI65245.1"/>
    <property type="molecule type" value="Genomic_DNA"/>
</dbReference>
<dbReference type="Proteomes" id="UP000001964">
    <property type="component" value="Chromosome"/>
</dbReference>
<dbReference type="CDD" id="cd01948">
    <property type="entry name" value="EAL"/>
    <property type="match status" value="1"/>
</dbReference>
<dbReference type="HOGENOM" id="CLU_000445_70_50_5"/>
<dbReference type="eggNOG" id="COG2200">
    <property type="taxonomic scope" value="Bacteria"/>
</dbReference>
<name>Q0AR42_MARMM</name>
<dbReference type="PANTHER" id="PTHR33121">
    <property type="entry name" value="CYCLIC DI-GMP PHOSPHODIESTERASE PDEF"/>
    <property type="match status" value="1"/>
</dbReference>
<dbReference type="SMART" id="SM00052">
    <property type="entry name" value="EAL"/>
    <property type="match status" value="1"/>
</dbReference>
<organism evidence="2 3">
    <name type="scientific">Maricaulis maris (strain MCS10)</name>
    <name type="common">Caulobacter maris</name>
    <dbReference type="NCBI Taxonomy" id="394221"/>
    <lineage>
        <taxon>Bacteria</taxon>
        <taxon>Pseudomonadati</taxon>
        <taxon>Pseudomonadota</taxon>
        <taxon>Alphaproteobacteria</taxon>
        <taxon>Maricaulales</taxon>
        <taxon>Maricaulaceae</taxon>
        <taxon>Maricaulis</taxon>
    </lineage>
</organism>
<sequence>MPGETPRPVHTIGMLMSLVEQRNRFLSFAFASADILVETDSKGCVTYAAGAIATLGEPQLSGSGEDLAKRFDRTSRPIFQAIMHRLKPGRRLGPVRIAISGRQCRLSGWMLGDDDRIRWSLSYEAFDAPDELDPQAFERSAEQAIEKARSAGVDMAMSVLRVDAGDALDRLVGEARAAAIYQSIAASCALAVGDEGVARQVDEERTALIHDRTVDLNKLRAEVEASLTDSGLDSVEVSIDSVCDAPNLEPGVAVQAFVYAMNEAAQSDRVLDVASLQKVAETMMHENERRLTELRTTIAGRVIEPHAQPVVNLETGETHHYELLLRLPDGKPVQDSVGFAESTGLIYEIDYAMTEIAAAFLRDDFDRPALAVNLSGKSLTNMAWGKRFLALLADLKIDRKRLSFELTETATITNIKAANAIIQKIRERGHEVCLDDFGAGAAGFHYLRDFPADVVKIDGSYIKRFETSKRDATLLKGMINVCRSLGAKTVAEMIETEAQAKALKAMGATFGQGYYFGKPAPLNSLKDRKKQASRAA</sequence>
<reference evidence="2 3" key="1">
    <citation type="submission" date="2006-08" db="EMBL/GenBank/DDBJ databases">
        <title>Complete sequence of Maricaulis maris MCS10.</title>
        <authorList>
            <consortium name="US DOE Joint Genome Institute"/>
            <person name="Copeland A."/>
            <person name="Lucas S."/>
            <person name="Lapidus A."/>
            <person name="Barry K."/>
            <person name="Detter J.C."/>
            <person name="Glavina del Rio T."/>
            <person name="Hammon N."/>
            <person name="Israni S."/>
            <person name="Dalin E."/>
            <person name="Tice H."/>
            <person name="Pitluck S."/>
            <person name="Saunders E."/>
            <person name="Brettin T."/>
            <person name="Bruce D."/>
            <person name="Han C."/>
            <person name="Tapia R."/>
            <person name="Gilna P."/>
            <person name="Schmutz J."/>
            <person name="Larimer F."/>
            <person name="Land M."/>
            <person name="Hauser L."/>
            <person name="Kyrpides N."/>
            <person name="Mikhailova N."/>
            <person name="Viollier P."/>
            <person name="Stephens C."/>
            <person name="Richardson P."/>
        </authorList>
    </citation>
    <scope>NUCLEOTIDE SEQUENCE [LARGE SCALE GENOMIC DNA]</scope>
    <source>
        <strain evidence="2 3">MCS10</strain>
    </source>
</reference>
<dbReference type="Pfam" id="PF00563">
    <property type="entry name" value="EAL"/>
    <property type="match status" value="1"/>
</dbReference>
<dbReference type="InterPro" id="IPR050706">
    <property type="entry name" value="Cyclic-di-GMP_PDE-like"/>
</dbReference>
<dbReference type="PANTHER" id="PTHR33121:SF79">
    <property type="entry name" value="CYCLIC DI-GMP PHOSPHODIESTERASE PDED-RELATED"/>
    <property type="match status" value="1"/>
</dbReference>
<feature type="domain" description="EAL" evidence="1">
    <location>
        <begin position="287"/>
        <end position="533"/>
    </location>
</feature>
<protein>
    <submittedName>
        <fullName evidence="2">Diguanylate phosphodiesterase</fullName>
    </submittedName>
</protein>
<dbReference type="InterPro" id="IPR001633">
    <property type="entry name" value="EAL_dom"/>
</dbReference>
<dbReference type="AlphaFoldDB" id="Q0AR42"/>
<dbReference type="PROSITE" id="PS50883">
    <property type="entry name" value="EAL"/>
    <property type="match status" value="1"/>
</dbReference>
<dbReference type="Gene3D" id="3.20.20.450">
    <property type="entry name" value="EAL domain"/>
    <property type="match status" value="1"/>
</dbReference>
<evidence type="ECO:0000313" key="2">
    <source>
        <dbReference type="EMBL" id="ABI65245.1"/>
    </source>
</evidence>
<dbReference type="KEGG" id="mmr:Mmar10_0952"/>
<keyword evidence="3" id="KW-1185">Reference proteome</keyword>